<gene>
    <name evidence="2" type="ORF">LCGC14_0959740</name>
</gene>
<keyword evidence="1" id="KW-1133">Transmembrane helix</keyword>
<reference evidence="2" key="1">
    <citation type="journal article" date="2015" name="Nature">
        <title>Complex archaea that bridge the gap between prokaryotes and eukaryotes.</title>
        <authorList>
            <person name="Spang A."/>
            <person name="Saw J.H."/>
            <person name="Jorgensen S.L."/>
            <person name="Zaremba-Niedzwiedzka K."/>
            <person name="Martijn J."/>
            <person name="Lind A.E."/>
            <person name="van Eijk R."/>
            <person name="Schleper C."/>
            <person name="Guy L."/>
            <person name="Ettema T.J."/>
        </authorList>
    </citation>
    <scope>NUCLEOTIDE SEQUENCE</scope>
</reference>
<evidence type="ECO:0000256" key="1">
    <source>
        <dbReference type="SAM" id="Phobius"/>
    </source>
</evidence>
<evidence type="ECO:0000313" key="2">
    <source>
        <dbReference type="EMBL" id="KKN18051.1"/>
    </source>
</evidence>
<name>A0A0F9QY44_9ZZZZ</name>
<protein>
    <submittedName>
        <fullName evidence="2">Uncharacterized protein</fullName>
    </submittedName>
</protein>
<dbReference type="EMBL" id="LAZR01003464">
    <property type="protein sequence ID" value="KKN18051.1"/>
    <property type="molecule type" value="Genomic_DNA"/>
</dbReference>
<keyword evidence="1" id="KW-0812">Transmembrane</keyword>
<sequence>MRNIHSKEYLQFSAYLFRYECILSRIDVFTFLVFTVNAFVFITSFFIFTYKVTKVYNYLTLNLHLNCVVGRGN</sequence>
<proteinExistence type="predicted"/>
<comment type="caution">
    <text evidence="2">The sequence shown here is derived from an EMBL/GenBank/DDBJ whole genome shotgun (WGS) entry which is preliminary data.</text>
</comment>
<accession>A0A0F9QY44</accession>
<organism evidence="2">
    <name type="scientific">marine sediment metagenome</name>
    <dbReference type="NCBI Taxonomy" id="412755"/>
    <lineage>
        <taxon>unclassified sequences</taxon>
        <taxon>metagenomes</taxon>
        <taxon>ecological metagenomes</taxon>
    </lineage>
</organism>
<keyword evidence="1" id="KW-0472">Membrane</keyword>
<feature type="transmembrane region" description="Helical" evidence="1">
    <location>
        <begin position="28"/>
        <end position="50"/>
    </location>
</feature>
<dbReference type="AlphaFoldDB" id="A0A0F9QY44"/>